<dbReference type="PATRIC" id="fig|1158606.3.peg.921"/>
<feature type="transmembrane region" description="Helical" evidence="1">
    <location>
        <begin position="53"/>
        <end position="70"/>
    </location>
</feature>
<feature type="transmembrane region" description="Helical" evidence="1">
    <location>
        <begin position="82"/>
        <end position="102"/>
    </location>
</feature>
<dbReference type="HOGENOM" id="CLU_1783828_0_0_9"/>
<keyword evidence="1" id="KW-0472">Membrane</keyword>
<keyword evidence="1" id="KW-0812">Transmembrane</keyword>
<dbReference type="STRING" id="57732.RU94_GL001018"/>
<accession>R2RY23</accession>
<organism evidence="2 3">
    <name type="scientific">Enterococcus asini ATCC 700915</name>
    <dbReference type="NCBI Taxonomy" id="1158606"/>
    <lineage>
        <taxon>Bacteria</taxon>
        <taxon>Bacillati</taxon>
        <taxon>Bacillota</taxon>
        <taxon>Bacilli</taxon>
        <taxon>Lactobacillales</taxon>
        <taxon>Enterococcaceae</taxon>
        <taxon>Enterococcus</taxon>
    </lineage>
</organism>
<evidence type="ECO:0000313" key="3">
    <source>
        <dbReference type="Proteomes" id="UP000013777"/>
    </source>
</evidence>
<protein>
    <submittedName>
        <fullName evidence="2">Uncharacterized protein</fullName>
    </submittedName>
</protein>
<reference evidence="2 3" key="1">
    <citation type="submission" date="2013-02" db="EMBL/GenBank/DDBJ databases">
        <title>The Genome Sequence of Enterococcus asini ATCC_700915.</title>
        <authorList>
            <consortium name="The Broad Institute Genome Sequencing Platform"/>
            <consortium name="The Broad Institute Genome Sequencing Center for Infectious Disease"/>
            <person name="Earl A.M."/>
            <person name="Gilmore M.S."/>
            <person name="Lebreton F."/>
            <person name="Walker B."/>
            <person name="Young S.K."/>
            <person name="Zeng Q."/>
            <person name="Gargeya S."/>
            <person name="Fitzgerald M."/>
            <person name="Haas B."/>
            <person name="Abouelleil A."/>
            <person name="Alvarado L."/>
            <person name="Arachchi H.M."/>
            <person name="Berlin A.M."/>
            <person name="Chapman S.B."/>
            <person name="Dewar J."/>
            <person name="Goldberg J."/>
            <person name="Griggs A."/>
            <person name="Gujja S."/>
            <person name="Hansen M."/>
            <person name="Howarth C."/>
            <person name="Imamovic A."/>
            <person name="Larimer J."/>
            <person name="McCowan C."/>
            <person name="Murphy C."/>
            <person name="Neiman D."/>
            <person name="Pearson M."/>
            <person name="Priest M."/>
            <person name="Roberts A."/>
            <person name="Saif S."/>
            <person name="Shea T."/>
            <person name="Sisk P."/>
            <person name="Sykes S."/>
            <person name="Wortman J."/>
            <person name="Nusbaum C."/>
            <person name="Birren B."/>
        </authorList>
    </citation>
    <scope>NUCLEOTIDE SEQUENCE [LARGE SCALE GENOMIC DNA]</scope>
    <source>
        <strain evidence="2 3">ATCC 700915</strain>
    </source>
</reference>
<proteinExistence type="predicted"/>
<evidence type="ECO:0000256" key="1">
    <source>
        <dbReference type="SAM" id="Phobius"/>
    </source>
</evidence>
<gene>
    <name evidence="2" type="ORF">UAS_00961</name>
</gene>
<feature type="transmembrane region" description="Helical" evidence="1">
    <location>
        <begin position="114"/>
        <end position="133"/>
    </location>
</feature>
<keyword evidence="3" id="KW-1185">Reference proteome</keyword>
<comment type="caution">
    <text evidence="2">The sequence shown here is derived from an EMBL/GenBank/DDBJ whole genome shotgun (WGS) entry which is preliminary data.</text>
</comment>
<feature type="transmembrane region" description="Helical" evidence="1">
    <location>
        <begin position="20"/>
        <end position="41"/>
    </location>
</feature>
<name>R2RY23_9ENTE</name>
<evidence type="ECO:0000313" key="2">
    <source>
        <dbReference type="EMBL" id="EOH88200.1"/>
    </source>
</evidence>
<keyword evidence="1" id="KW-1133">Transmembrane helix</keyword>
<sequence length="145" mass="16467">MKVFWRNFDGYQQREIGKSFILGFVIMGLLLWILPIVDLFYGKPVFAEKMDENLFILSFSLTVVLCYQVVKEAYFPAKIKQNKLQTGLILVSAGLVELFLLGNGPLFKNGQINYGYYLFSAFFFLGPGLLILGKSLVGKFLARSE</sequence>
<dbReference type="EMBL" id="AJAP01000010">
    <property type="protein sequence ID" value="EOH88200.1"/>
    <property type="molecule type" value="Genomic_DNA"/>
</dbReference>
<dbReference type="AlphaFoldDB" id="R2RY23"/>
<dbReference type="Proteomes" id="UP000013777">
    <property type="component" value="Unassembled WGS sequence"/>
</dbReference>